<gene>
    <name evidence="3" type="ORF">H8K47_13740</name>
</gene>
<dbReference type="PANTHER" id="PTHR34322">
    <property type="entry name" value="TRANSPOSASE, Y1_TNP DOMAIN-CONTAINING"/>
    <property type="match status" value="1"/>
</dbReference>
<dbReference type="RefSeq" id="WP_186881979.1">
    <property type="nucleotide sequence ID" value="NZ_JACOGG010000014.1"/>
</dbReference>
<reference evidence="3" key="1">
    <citation type="submission" date="2020-08" db="EMBL/GenBank/DDBJ databases">
        <title>Novel species isolated from subtropical streams in China.</title>
        <authorList>
            <person name="Lu H."/>
        </authorList>
    </citation>
    <scope>NUCLEOTIDE SEQUENCE</scope>
    <source>
        <strain evidence="3">CY7W</strain>
    </source>
</reference>
<feature type="domain" description="Transposase IS200-like" evidence="2">
    <location>
        <begin position="9"/>
        <end position="124"/>
    </location>
</feature>
<evidence type="ECO:0000313" key="3">
    <source>
        <dbReference type="EMBL" id="MBC3936429.1"/>
    </source>
</evidence>
<dbReference type="SMART" id="SM01321">
    <property type="entry name" value="Y1_Tnp"/>
    <property type="match status" value="1"/>
</dbReference>
<dbReference type="Pfam" id="PF01797">
    <property type="entry name" value="Y1_Tnp"/>
    <property type="match status" value="1"/>
</dbReference>
<keyword evidence="4" id="KW-1185">Reference proteome</keyword>
<dbReference type="GO" id="GO:0003677">
    <property type="term" value="F:DNA binding"/>
    <property type="evidence" value="ECO:0007669"/>
    <property type="project" value="InterPro"/>
</dbReference>
<dbReference type="Proteomes" id="UP000612361">
    <property type="component" value="Unassembled WGS sequence"/>
</dbReference>
<feature type="region of interest" description="Disordered" evidence="1">
    <location>
        <begin position="216"/>
        <end position="235"/>
    </location>
</feature>
<feature type="compositionally biased region" description="Basic residues" evidence="1">
    <location>
        <begin position="218"/>
        <end position="227"/>
    </location>
</feature>
<evidence type="ECO:0000313" key="4">
    <source>
        <dbReference type="Proteomes" id="UP000612361"/>
    </source>
</evidence>
<sequence length="235" mass="26987">MARLPRLVIPSALHHVVQRCHEGVQLFRDEQDYLQFLSWLRQGARQFQVAIHAYVLMPDHVHLLLTPADGDGLGKLLQWLGRYYVPYYNRKYVRMGSLWQGRYKATVLEAENYFLPCSVFVESNPVRAGLVEEAAAYPWSSYQHHAGQRIDPVLSDHPIFWALGNTPFQREANYKELMAQSLSKSVMDQLRQATQHAWALGSENYVQMLSKGASRRLVPGKRGRPRKLPVAETSN</sequence>
<protein>
    <submittedName>
        <fullName evidence="3">Transposase</fullName>
    </submittedName>
</protein>
<dbReference type="Gene3D" id="3.30.70.1290">
    <property type="entry name" value="Transposase IS200-like"/>
    <property type="match status" value="1"/>
</dbReference>
<dbReference type="AlphaFoldDB" id="A0A923I5C8"/>
<comment type="caution">
    <text evidence="3">The sequence shown here is derived from an EMBL/GenBank/DDBJ whole genome shotgun (WGS) entry which is preliminary data.</text>
</comment>
<evidence type="ECO:0000259" key="2">
    <source>
        <dbReference type="SMART" id="SM01321"/>
    </source>
</evidence>
<name>A0A923I5C8_9BURK</name>
<accession>A0A923I5C8</accession>
<dbReference type="PANTHER" id="PTHR34322:SF2">
    <property type="entry name" value="TRANSPOSASE IS200-LIKE DOMAIN-CONTAINING PROTEIN"/>
    <property type="match status" value="1"/>
</dbReference>
<proteinExistence type="predicted"/>
<dbReference type="GO" id="GO:0006313">
    <property type="term" value="P:DNA transposition"/>
    <property type="evidence" value="ECO:0007669"/>
    <property type="project" value="InterPro"/>
</dbReference>
<organism evidence="3 4">
    <name type="scientific">Undibacterium rugosum</name>
    <dbReference type="NCBI Taxonomy" id="2762291"/>
    <lineage>
        <taxon>Bacteria</taxon>
        <taxon>Pseudomonadati</taxon>
        <taxon>Pseudomonadota</taxon>
        <taxon>Betaproteobacteria</taxon>
        <taxon>Burkholderiales</taxon>
        <taxon>Oxalobacteraceae</taxon>
        <taxon>Undibacterium</taxon>
    </lineage>
</organism>
<dbReference type="InterPro" id="IPR002686">
    <property type="entry name" value="Transposase_17"/>
</dbReference>
<evidence type="ECO:0000256" key="1">
    <source>
        <dbReference type="SAM" id="MobiDB-lite"/>
    </source>
</evidence>
<dbReference type="GO" id="GO:0004803">
    <property type="term" value="F:transposase activity"/>
    <property type="evidence" value="ECO:0007669"/>
    <property type="project" value="InterPro"/>
</dbReference>
<dbReference type="SUPFAM" id="SSF143422">
    <property type="entry name" value="Transposase IS200-like"/>
    <property type="match status" value="1"/>
</dbReference>
<dbReference type="InterPro" id="IPR036515">
    <property type="entry name" value="Transposase_17_sf"/>
</dbReference>
<dbReference type="EMBL" id="JACOGG010000014">
    <property type="protein sequence ID" value="MBC3936429.1"/>
    <property type="molecule type" value="Genomic_DNA"/>
</dbReference>